<dbReference type="PROSITE" id="PS51257">
    <property type="entry name" value="PROKAR_LIPOPROTEIN"/>
    <property type="match status" value="1"/>
</dbReference>
<accession>A0ABW8L1E3</accession>
<dbReference type="SUPFAM" id="SSF51126">
    <property type="entry name" value="Pectin lyase-like"/>
    <property type="match status" value="2"/>
</dbReference>
<feature type="region of interest" description="Disordered" evidence="1">
    <location>
        <begin position="748"/>
        <end position="769"/>
    </location>
</feature>
<dbReference type="InterPro" id="IPR011050">
    <property type="entry name" value="Pectin_lyase_fold/virulence"/>
</dbReference>
<evidence type="ECO:0008006" key="4">
    <source>
        <dbReference type="Google" id="ProtNLM"/>
    </source>
</evidence>
<name>A0ABW8L1E3_9GAMM</name>
<feature type="compositionally biased region" description="Basic and acidic residues" evidence="1">
    <location>
        <begin position="750"/>
        <end position="760"/>
    </location>
</feature>
<sequence>MKLSGLFKVSLVATAITLAGCGGGDININVKENVTSPTPTNPTTPPVNTDLPGEYSQSLSTEISAALGREVKVQVLSGEITKDTTLTTDAFWALDGAVFVGKDKADSATLTIEPGAVIFGNNGSDYLVVSRDSKIEATGTKNDPIIFTSKQDVIGETTAAGQWGGMVLLGNGISNKCPAEGDCALQVEGVEAGAVFGGTDNTDSSGTLKYVVVKNAGYELSTGNELNGITFGAVGSGTTVDYLQVHNNSDDGVEFFGGAVNLKHVVLTSIDDDSIDWDNGFQGKMQFVYVEQDKNSTDANRGIEADNDGKTPSKDPKSLPIISNLTIIGNNFKGEDEAEGIYLREGTGLHLYNTVITGSDEMGECLEIEGIAVDKDGNALFSDSETVNNANDGTILMQNTFMSCTNGENFKNPKGADGSTLLELETWFTNQTGNVINDKPMLGVNGQPIAGSPLLGAGQDVANTVDAFFDTVDFIGALNDSDDWRQGWAFGYGGGEVTAPAAVAGCPAGTTSISPADNVTTTCEISGRITSDLTLTAGNLYAVDGAVFVGNDNADSATLTVEPGVTVYGRNGKDYIVISRGSKIDANGTKDKPISFTSRQDVAGQATAAGQWGGLVLLGNAPSNKCPETGECALQVEGVEAGAVFGGTDTADNSGTLRYVRVMNGGYQLSIGNEINGITFGAVGSGTTVEYLQVHQNADDGVEFFGGNVQAKYLVLTSIQDDSIDWDNGFQGKLQHILVKQAADNSDANRGIEADNDGKTPSKMPKSNPMIANLTIIGNTFKGEDDGEGMYFREGTGAQIYNTIVTGPVGMGECLEVEGIPVDENGAPIFTESETVNNAKDGTLMIKSSVIACSENFKDPSGVDFSVENWWTATLGNLVASGQTDVVNGIYTIDTTIPTDVSAVDDFFDKTSHIGAVSSDNDWTAGWTVGLE</sequence>
<dbReference type="PANTHER" id="PTHR41339">
    <property type="entry name" value="LIPL48"/>
    <property type="match status" value="1"/>
</dbReference>
<dbReference type="SMART" id="SM00710">
    <property type="entry name" value="PbH1"/>
    <property type="match status" value="10"/>
</dbReference>
<reference evidence="2 3" key="1">
    <citation type="submission" date="2024-11" db="EMBL/GenBank/DDBJ databases">
        <title>The Natural Products Discovery Center: Release of the First 8490 Sequenced Strains for Exploring Actinobacteria Biosynthetic Diversity.</title>
        <authorList>
            <person name="Kalkreuter E."/>
            <person name="Kautsar S.A."/>
            <person name="Yang D."/>
            <person name="Bader C.D."/>
            <person name="Teijaro C.N."/>
            <person name="Fluegel L."/>
            <person name="Davis C.M."/>
            <person name="Simpson J.R."/>
            <person name="Lauterbach L."/>
            <person name="Steele A.D."/>
            <person name="Gui C."/>
            <person name="Meng S."/>
            <person name="Li G."/>
            <person name="Viehrig K."/>
            <person name="Ye F."/>
            <person name="Su P."/>
            <person name="Kiefer A.F."/>
            <person name="Nichols A."/>
            <person name="Cepeda A.J."/>
            <person name="Yan W."/>
            <person name="Fan B."/>
            <person name="Jiang Y."/>
            <person name="Adhikari A."/>
            <person name="Zheng C.-J."/>
            <person name="Schuster L."/>
            <person name="Cowan T.M."/>
            <person name="Smanski M.J."/>
            <person name="Chevrette M.G."/>
            <person name="De Carvalho L.P.S."/>
            <person name="Shen B."/>
        </authorList>
    </citation>
    <scope>NUCLEOTIDE SEQUENCE [LARGE SCALE GENOMIC DNA]</scope>
    <source>
        <strain evidence="2 3">NPDC078403</strain>
    </source>
</reference>
<evidence type="ECO:0000313" key="2">
    <source>
        <dbReference type="EMBL" id="MFK3864441.1"/>
    </source>
</evidence>
<proteinExistence type="predicted"/>
<evidence type="ECO:0000313" key="3">
    <source>
        <dbReference type="Proteomes" id="UP001620262"/>
    </source>
</evidence>
<protein>
    <recommendedName>
        <fullName evidence="4">Lipoprotein</fullName>
    </recommendedName>
</protein>
<keyword evidence="3" id="KW-1185">Reference proteome</keyword>
<dbReference type="Proteomes" id="UP001620262">
    <property type="component" value="Unassembled WGS sequence"/>
</dbReference>
<evidence type="ECO:0000256" key="1">
    <source>
        <dbReference type="SAM" id="MobiDB-lite"/>
    </source>
</evidence>
<dbReference type="InterPro" id="IPR006626">
    <property type="entry name" value="PbH1"/>
</dbReference>
<gene>
    <name evidence="2" type="ORF">ACI2JU_11195</name>
</gene>
<organism evidence="2 3">
    <name type="scientific">Pseudoalteromonas rhizosphaerae</name>
    <dbReference type="NCBI Taxonomy" id="2518973"/>
    <lineage>
        <taxon>Bacteria</taxon>
        <taxon>Pseudomonadati</taxon>
        <taxon>Pseudomonadota</taxon>
        <taxon>Gammaproteobacteria</taxon>
        <taxon>Alteromonadales</taxon>
        <taxon>Pseudoalteromonadaceae</taxon>
        <taxon>Pseudoalteromonas</taxon>
    </lineage>
</organism>
<comment type="caution">
    <text evidence="2">The sequence shown here is derived from an EMBL/GenBank/DDBJ whole genome shotgun (WGS) entry which is preliminary data.</text>
</comment>
<dbReference type="RefSeq" id="WP_182819683.1">
    <property type="nucleotide sequence ID" value="NZ_CAXYCB010000002.1"/>
</dbReference>
<dbReference type="PANTHER" id="PTHR41339:SF1">
    <property type="entry name" value="SECRETED PROTEIN"/>
    <property type="match status" value="1"/>
</dbReference>
<dbReference type="EMBL" id="JBJDOT010000013">
    <property type="protein sequence ID" value="MFK3864441.1"/>
    <property type="molecule type" value="Genomic_DNA"/>
</dbReference>